<evidence type="ECO:0000313" key="2">
    <source>
        <dbReference type="EMBL" id="QYD68576.1"/>
    </source>
</evidence>
<proteinExistence type="predicted"/>
<keyword evidence="3" id="KW-1185">Reference proteome</keyword>
<dbReference type="Gene3D" id="3.10.450.50">
    <property type="match status" value="1"/>
</dbReference>
<protein>
    <submittedName>
        <fullName evidence="2">Nuclear transport factor 2 family protein</fullName>
    </submittedName>
</protein>
<dbReference type="SUPFAM" id="SSF54427">
    <property type="entry name" value="NTF2-like"/>
    <property type="match status" value="1"/>
</dbReference>
<dbReference type="Proteomes" id="UP000826462">
    <property type="component" value="Chromosome 1"/>
</dbReference>
<dbReference type="EMBL" id="CP080095">
    <property type="protein sequence ID" value="QYD68576.1"/>
    <property type="molecule type" value="Genomic_DNA"/>
</dbReference>
<gene>
    <name evidence="2" type="ORF">KZJ38_20455</name>
</gene>
<name>A0ABX8UIN4_9BURK</name>
<evidence type="ECO:0000313" key="3">
    <source>
        <dbReference type="Proteomes" id="UP000826462"/>
    </source>
</evidence>
<sequence length="128" mass="14398">MIATSPEHAVELLDRAFNEQDIDTVIGFYEDDAVVVTEPGRTVRERAELRRFFERAMKSGVSAKQLKTHVIEADGIALFLSRWMLEYKDTDGEVSSRELVATTVFRKQPGGGWKVLIDNSLGPQVLET</sequence>
<dbReference type="RefSeq" id="WP_219797963.1">
    <property type="nucleotide sequence ID" value="NZ_CP080095.1"/>
</dbReference>
<feature type="domain" description="DUF4440" evidence="1">
    <location>
        <begin position="10"/>
        <end position="115"/>
    </location>
</feature>
<dbReference type="InterPro" id="IPR032710">
    <property type="entry name" value="NTF2-like_dom_sf"/>
</dbReference>
<dbReference type="InterPro" id="IPR027843">
    <property type="entry name" value="DUF4440"/>
</dbReference>
<dbReference type="Pfam" id="PF14534">
    <property type="entry name" value="DUF4440"/>
    <property type="match status" value="1"/>
</dbReference>
<accession>A0ABX8UIN4</accession>
<organism evidence="2 3">
    <name type="scientific">Paraburkholderia edwinii</name>
    <dbReference type="NCBI Taxonomy" id="2861782"/>
    <lineage>
        <taxon>Bacteria</taxon>
        <taxon>Pseudomonadati</taxon>
        <taxon>Pseudomonadota</taxon>
        <taxon>Betaproteobacteria</taxon>
        <taxon>Burkholderiales</taxon>
        <taxon>Burkholderiaceae</taxon>
        <taxon>Paraburkholderia</taxon>
    </lineage>
</organism>
<evidence type="ECO:0000259" key="1">
    <source>
        <dbReference type="Pfam" id="PF14534"/>
    </source>
</evidence>
<reference evidence="2 3" key="1">
    <citation type="submission" date="2021-07" db="EMBL/GenBank/DDBJ databases">
        <title>Paraburkholderia edwinii protects Aspergillus sp. from phenazines by acting as a toxin sponge.</title>
        <authorList>
            <person name="Dahlstrom K.M."/>
            <person name="Newman D.K."/>
        </authorList>
    </citation>
    <scope>NUCLEOTIDE SEQUENCE [LARGE SCALE GENOMIC DNA]</scope>
    <source>
        <strain evidence="2 3">Pe01</strain>
    </source>
</reference>